<dbReference type="CDD" id="cd10747">
    <property type="entry name" value="DnaJ_C"/>
    <property type="match status" value="1"/>
</dbReference>
<keyword evidence="10" id="KW-1185">Reference proteome</keyword>
<feature type="zinc finger region" description="CR-type" evidence="6">
    <location>
        <begin position="164"/>
        <end position="242"/>
    </location>
</feature>
<dbReference type="Gene3D" id="2.60.260.20">
    <property type="entry name" value="Urease metallochaperone UreE, N-terminal domain"/>
    <property type="match status" value="2"/>
</dbReference>
<evidence type="ECO:0000256" key="1">
    <source>
        <dbReference type="ARBA" id="ARBA00022723"/>
    </source>
</evidence>
<feature type="domain" description="J" evidence="7">
    <location>
        <begin position="18"/>
        <end position="82"/>
    </location>
</feature>
<dbReference type="InterPro" id="IPR001305">
    <property type="entry name" value="HSP_DnaJ_Cys-rich_dom"/>
</dbReference>
<evidence type="ECO:0000313" key="9">
    <source>
        <dbReference type="EMBL" id="CAG9333307.1"/>
    </source>
</evidence>
<dbReference type="FunFam" id="2.60.260.20:FF:000005">
    <property type="entry name" value="Chaperone protein dnaJ 1, mitochondrial"/>
    <property type="match status" value="1"/>
</dbReference>
<dbReference type="PROSITE" id="PS00636">
    <property type="entry name" value="DNAJ_1"/>
    <property type="match status" value="1"/>
</dbReference>
<evidence type="ECO:0000259" key="7">
    <source>
        <dbReference type="PROSITE" id="PS50076"/>
    </source>
</evidence>
<keyword evidence="5" id="KW-0143">Chaperone</keyword>
<dbReference type="InterPro" id="IPR012724">
    <property type="entry name" value="DnaJ"/>
</dbReference>
<dbReference type="GO" id="GO:0051082">
    <property type="term" value="F:unfolded protein binding"/>
    <property type="evidence" value="ECO:0007669"/>
    <property type="project" value="InterPro"/>
</dbReference>
<evidence type="ECO:0000313" key="10">
    <source>
        <dbReference type="Proteomes" id="UP001162131"/>
    </source>
</evidence>
<accession>A0AAU9K7Y5</accession>
<dbReference type="Gene3D" id="2.10.230.10">
    <property type="entry name" value="Heat shock protein DnaJ, cysteine-rich domain"/>
    <property type="match status" value="1"/>
</dbReference>
<dbReference type="SUPFAM" id="SSF57938">
    <property type="entry name" value="DnaJ/Hsp40 cysteine-rich domain"/>
    <property type="match status" value="1"/>
</dbReference>
<keyword evidence="3 6" id="KW-0863">Zinc-finger</keyword>
<proteinExistence type="inferred from homology"/>
<keyword evidence="4 6" id="KW-0862">Zinc</keyword>
<reference evidence="9" key="1">
    <citation type="submission" date="2021-09" db="EMBL/GenBank/DDBJ databases">
        <authorList>
            <consortium name="AG Swart"/>
            <person name="Singh M."/>
            <person name="Singh A."/>
            <person name="Seah K."/>
            <person name="Emmerich C."/>
        </authorList>
    </citation>
    <scope>NUCLEOTIDE SEQUENCE</scope>
    <source>
        <strain evidence="9">ATCC30299</strain>
    </source>
</reference>
<dbReference type="AlphaFoldDB" id="A0AAU9K7Y5"/>
<evidence type="ECO:0000259" key="8">
    <source>
        <dbReference type="PROSITE" id="PS51188"/>
    </source>
</evidence>
<dbReference type="GO" id="GO:0006457">
    <property type="term" value="P:protein folding"/>
    <property type="evidence" value="ECO:0007669"/>
    <property type="project" value="InterPro"/>
</dbReference>
<dbReference type="PANTHER" id="PTHR44145">
    <property type="entry name" value="DNAJ HOMOLOG SUBFAMILY A MEMBER 3, MITOCHONDRIAL"/>
    <property type="match status" value="1"/>
</dbReference>
<dbReference type="InterPro" id="IPR008971">
    <property type="entry name" value="HSP40/DnaJ_pept-bd"/>
</dbReference>
<dbReference type="PROSITE" id="PS51188">
    <property type="entry name" value="ZF_CR"/>
    <property type="match status" value="1"/>
</dbReference>
<evidence type="ECO:0008006" key="11">
    <source>
        <dbReference type="Google" id="ProtNLM"/>
    </source>
</evidence>
<dbReference type="CDD" id="cd10719">
    <property type="entry name" value="DnaJ_zf"/>
    <property type="match status" value="1"/>
</dbReference>
<dbReference type="InterPro" id="IPR036869">
    <property type="entry name" value="J_dom_sf"/>
</dbReference>
<dbReference type="Gene3D" id="1.10.287.110">
    <property type="entry name" value="DnaJ domain"/>
    <property type="match status" value="1"/>
</dbReference>
<evidence type="ECO:0000256" key="2">
    <source>
        <dbReference type="ARBA" id="ARBA00022737"/>
    </source>
</evidence>
<dbReference type="GO" id="GO:0008270">
    <property type="term" value="F:zinc ion binding"/>
    <property type="evidence" value="ECO:0007669"/>
    <property type="project" value="UniProtKB-KW"/>
</dbReference>
<dbReference type="GO" id="GO:0031072">
    <property type="term" value="F:heat shock protein binding"/>
    <property type="evidence" value="ECO:0007669"/>
    <property type="project" value="InterPro"/>
</dbReference>
<dbReference type="GO" id="GO:0005524">
    <property type="term" value="F:ATP binding"/>
    <property type="evidence" value="ECO:0007669"/>
    <property type="project" value="InterPro"/>
</dbReference>
<dbReference type="PRINTS" id="PR00625">
    <property type="entry name" value="JDOMAIN"/>
</dbReference>
<dbReference type="InterPro" id="IPR018253">
    <property type="entry name" value="DnaJ_domain_CS"/>
</dbReference>
<dbReference type="FunFam" id="2.10.230.10:FF:000002">
    <property type="entry name" value="Molecular chaperone DnaJ"/>
    <property type="match status" value="1"/>
</dbReference>
<dbReference type="HAMAP" id="MF_01152">
    <property type="entry name" value="DnaJ"/>
    <property type="match status" value="1"/>
</dbReference>
<dbReference type="InterPro" id="IPR051938">
    <property type="entry name" value="Apopto_cytoskel_mod"/>
</dbReference>
<dbReference type="SMART" id="SM00271">
    <property type="entry name" value="DnaJ"/>
    <property type="match status" value="1"/>
</dbReference>
<dbReference type="Pfam" id="PF00226">
    <property type="entry name" value="DnaJ"/>
    <property type="match status" value="1"/>
</dbReference>
<dbReference type="InterPro" id="IPR036410">
    <property type="entry name" value="HSP_DnaJ_Cys-rich_dom_sf"/>
</dbReference>
<dbReference type="PROSITE" id="PS50076">
    <property type="entry name" value="DNAJ_2"/>
    <property type="match status" value="1"/>
</dbReference>
<dbReference type="Pfam" id="PF01556">
    <property type="entry name" value="DnaJ_C"/>
    <property type="match status" value="1"/>
</dbReference>
<dbReference type="PANTHER" id="PTHR44145:SF3">
    <property type="entry name" value="DNAJ HOMOLOG SUBFAMILY A MEMBER 3, MITOCHONDRIAL"/>
    <property type="match status" value="1"/>
</dbReference>
<gene>
    <name evidence="9" type="ORF">BSTOLATCC_MIC58121</name>
</gene>
<dbReference type="SUPFAM" id="SSF49493">
    <property type="entry name" value="HSP40/DnaJ peptide-binding domain"/>
    <property type="match status" value="2"/>
</dbReference>
<evidence type="ECO:0000256" key="4">
    <source>
        <dbReference type="ARBA" id="ARBA00022833"/>
    </source>
</evidence>
<keyword evidence="1 6" id="KW-0479">Metal-binding</keyword>
<organism evidence="9 10">
    <name type="scientific">Blepharisma stoltei</name>
    <dbReference type="NCBI Taxonomy" id="1481888"/>
    <lineage>
        <taxon>Eukaryota</taxon>
        <taxon>Sar</taxon>
        <taxon>Alveolata</taxon>
        <taxon>Ciliophora</taxon>
        <taxon>Postciliodesmatophora</taxon>
        <taxon>Heterotrichea</taxon>
        <taxon>Heterotrichida</taxon>
        <taxon>Blepharismidae</taxon>
        <taxon>Blepharisma</taxon>
    </lineage>
</organism>
<evidence type="ECO:0000256" key="5">
    <source>
        <dbReference type="ARBA" id="ARBA00023186"/>
    </source>
</evidence>
<dbReference type="SUPFAM" id="SSF46565">
    <property type="entry name" value="Chaperone J-domain"/>
    <property type="match status" value="1"/>
</dbReference>
<dbReference type="GO" id="GO:0009408">
    <property type="term" value="P:response to heat"/>
    <property type="evidence" value="ECO:0007669"/>
    <property type="project" value="InterPro"/>
</dbReference>
<dbReference type="CDD" id="cd06257">
    <property type="entry name" value="DnaJ"/>
    <property type="match status" value="1"/>
</dbReference>
<sequence length="387" mass="42253">MILLRGFRSSLRLLNKKDYYKILGISSNASQSDIKKAYFELAKKYHPDVNKSLDAKAKFAEINNAYETLGDLEKRKAYDNTGMTGDEQEQAKASGFNASEFNGFNPFGNFTSKGFTNNFTGFQDIFSEFGDFFGQGASNHDQSVYQGEDIVLTMEISFLEAVNGVSKQIILDKRTICKACKGTKVKPGSSPVKCDLCGGLGVIVFQKGPITIQTTCKNCQGIGKIIKSFCTACKGTGIAHERHTDTVIVPPGINTGSSLKIKGGGNFSENGDNPGDLLIKFIVKPHPVFKRIGYDIHSEVSLSVSQAALGGTIDVETLAGNIKLKVEPGTNPGQTVKLASQGISHLPPHQTKKGDHYIKFTVVIPKHLTREERRLYEQLAKLNDEKS</sequence>
<feature type="domain" description="CR-type" evidence="8">
    <location>
        <begin position="164"/>
        <end position="242"/>
    </location>
</feature>
<dbReference type="InterPro" id="IPR002939">
    <property type="entry name" value="DnaJ_C"/>
</dbReference>
<dbReference type="EMBL" id="CAJZBQ010000056">
    <property type="protein sequence ID" value="CAG9333307.1"/>
    <property type="molecule type" value="Genomic_DNA"/>
</dbReference>
<protein>
    <recommendedName>
        <fullName evidence="11">Chaperone protein DnaJ</fullName>
    </recommendedName>
</protein>
<comment type="caution">
    <text evidence="9">The sequence shown here is derived from an EMBL/GenBank/DDBJ whole genome shotgun (WGS) entry which is preliminary data.</text>
</comment>
<evidence type="ECO:0000256" key="6">
    <source>
        <dbReference type="PROSITE-ProRule" id="PRU00546"/>
    </source>
</evidence>
<keyword evidence="2" id="KW-0677">Repeat</keyword>
<evidence type="ECO:0000256" key="3">
    <source>
        <dbReference type="ARBA" id="ARBA00022771"/>
    </source>
</evidence>
<name>A0AAU9K7Y5_9CILI</name>
<dbReference type="InterPro" id="IPR001623">
    <property type="entry name" value="DnaJ_domain"/>
</dbReference>
<dbReference type="Pfam" id="PF00684">
    <property type="entry name" value="DnaJ_CXXCXGXG"/>
    <property type="match status" value="1"/>
</dbReference>
<dbReference type="Proteomes" id="UP001162131">
    <property type="component" value="Unassembled WGS sequence"/>
</dbReference>